<dbReference type="AlphaFoldDB" id="A0A7X3FSC5"/>
<evidence type="ECO:0008006" key="4">
    <source>
        <dbReference type="Google" id="ProtNLM"/>
    </source>
</evidence>
<dbReference type="EMBL" id="WQRF01000003">
    <property type="protein sequence ID" value="MVS99718.1"/>
    <property type="molecule type" value="Genomic_DNA"/>
</dbReference>
<reference evidence="2 3" key="1">
    <citation type="submission" date="2019-12" db="EMBL/GenBank/DDBJ databases">
        <title>Devosia maris sp. nov., isolated from the deep seawater.</title>
        <authorList>
            <person name="Liu Y."/>
        </authorList>
    </citation>
    <scope>NUCLEOTIDE SEQUENCE [LARGE SCALE GENOMIC DNA]</scope>
    <source>
        <strain evidence="2 3">L53-10-65</strain>
    </source>
</reference>
<evidence type="ECO:0000313" key="2">
    <source>
        <dbReference type="EMBL" id="MVS99718.1"/>
    </source>
</evidence>
<evidence type="ECO:0000313" key="3">
    <source>
        <dbReference type="Proteomes" id="UP000438106"/>
    </source>
</evidence>
<accession>A0A7X3FSC5</accession>
<keyword evidence="1" id="KW-1133">Transmembrane helix</keyword>
<gene>
    <name evidence="2" type="ORF">GO014_11860</name>
</gene>
<dbReference type="Proteomes" id="UP000438106">
    <property type="component" value="Unassembled WGS sequence"/>
</dbReference>
<proteinExistence type="predicted"/>
<comment type="caution">
    <text evidence="2">The sequence shown here is derived from an EMBL/GenBank/DDBJ whole genome shotgun (WGS) entry which is preliminary data.</text>
</comment>
<name>A0A7X3FSC5_9HYPH</name>
<keyword evidence="3" id="KW-1185">Reference proteome</keyword>
<keyword evidence="1" id="KW-0472">Membrane</keyword>
<organism evidence="2 3">
    <name type="scientific">Devosia marina</name>
    <dbReference type="NCBI Taxonomy" id="2683198"/>
    <lineage>
        <taxon>Bacteria</taxon>
        <taxon>Pseudomonadati</taxon>
        <taxon>Pseudomonadota</taxon>
        <taxon>Alphaproteobacteria</taxon>
        <taxon>Hyphomicrobiales</taxon>
        <taxon>Devosiaceae</taxon>
        <taxon>Devosia</taxon>
    </lineage>
</organism>
<feature type="transmembrane region" description="Helical" evidence="1">
    <location>
        <begin position="68"/>
        <end position="85"/>
    </location>
</feature>
<evidence type="ECO:0000256" key="1">
    <source>
        <dbReference type="SAM" id="Phobius"/>
    </source>
</evidence>
<dbReference type="RefSeq" id="WP_157290522.1">
    <property type="nucleotide sequence ID" value="NZ_WQRF01000003.1"/>
</dbReference>
<keyword evidence="1" id="KW-0812">Transmembrane</keyword>
<sequence>MPLHLLLVLCAQAILFLLWIILAFRWLFDLRADAVARSGQTVPGPSATLQAFRHGFTAPRYASQRWRLGLLTLPLLALSLLVPFII</sequence>
<protein>
    <recommendedName>
        <fullName evidence="4">MAPEG family protein</fullName>
    </recommendedName>
</protein>
<feature type="transmembrane region" description="Helical" evidence="1">
    <location>
        <begin position="6"/>
        <end position="28"/>
    </location>
</feature>